<dbReference type="EMBL" id="BGPR01009723">
    <property type="protein sequence ID" value="GBN41873.1"/>
    <property type="molecule type" value="Genomic_DNA"/>
</dbReference>
<protein>
    <submittedName>
        <fullName evidence="1">Dedicator of cytokinesis protein 9</fullName>
    </submittedName>
</protein>
<dbReference type="Proteomes" id="UP000499080">
    <property type="component" value="Unassembled WGS sequence"/>
</dbReference>
<proteinExistence type="predicted"/>
<evidence type="ECO:0000313" key="2">
    <source>
        <dbReference type="Proteomes" id="UP000499080"/>
    </source>
</evidence>
<evidence type="ECO:0000313" key="1">
    <source>
        <dbReference type="EMBL" id="GBN41873.1"/>
    </source>
</evidence>
<keyword evidence="2" id="KW-1185">Reference proteome</keyword>
<comment type="caution">
    <text evidence="1">The sequence shown here is derived from an EMBL/GenBank/DDBJ whole genome shotgun (WGS) entry which is preliminary data.</text>
</comment>
<organism evidence="1 2">
    <name type="scientific">Araneus ventricosus</name>
    <name type="common">Orbweaver spider</name>
    <name type="synonym">Epeira ventricosa</name>
    <dbReference type="NCBI Taxonomy" id="182803"/>
    <lineage>
        <taxon>Eukaryota</taxon>
        <taxon>Metazoa</taxon>
        <taxon>Ecdysozoa</taxon>
        <taxon>Arthropoda</taxon>
        <taxon>Chelicerata</taxon>
        <taxon>Arachnida</taxon>
        <taxon>Araneae</taxon>
        <taxon>Araneomorphae</taxon>
        <taxon>Entelegynae</taxon>
        <taxon>Araneoidea</taxon>
        <taxon>Araneidae</taxon>
        <taxon>Araneus</taxon>
    </lineage>
</organism>
<name>A0A4Y2NSP8_ARAVE</name>
<dbReference type="OrthoDB" id="6782743at2759"/>
<dbReference type="AlphaFoldDB" id="A0A4Y2NSP8"/>
<reference evidence="1 2" key="1">
    <citation type="journal article" date="2019" name="Sci. Rep.">
        <title>Orb-weaving spider Araneus ventricosus genome elucidates the spidroin gene catalogue.</title>
        <authorList>
            <person name="Kono N."/>
            <person name="Nakamura H."/>
            <person name="Ohtoshi R."/>
            <person name="Moran D.A.P."/>
            <person name="Shinohara A."/>
            <person name="Yoshida Y."/>
            <person name="Fujiwara M."/>
            <person name="Mori M."/>
            <person name="Tomita M."/>
            <person name="Arakawa K."/>
        </authorList>
    </citation>
    <scope>NUCLEOTIDE SEQUENCE [LARGE SCALE GENOMIC DNA]</scope>
</reference>
<feature type="non-terminal residue" evidence="1">
    <location>
        <position position="1"/>
    </location>
</feature>
<accession>A0A4Y2NSP8</accession>
<gene>
    <name evidence="1" type="primary">DOCK9_3</name>
    <name evidence="1" type="ORF">AVEN_112954-2_1</name>
</gene>
<sequence length="185" mass="21354">TLLGFENCGIKEITDWLNCDMEDAGFSCLIMRKLSQKSNILQKKMMMKVRMLLKHFGLDRNAKVPDKKTILFWVRNFRRTSSALKRKPSDRPHSIRTSQQVEAVRQADLHNVQPIPDERPLHSDRVTVTSAHYVDMLRNFLQPKLYEHGNEHPPRNCGNTASNDWEGIEELLGKTRNASTVKVSI</sequence>